<keyword evidence="2" id="KW-1185">Reference proteome</keyword>
<proteinExistence type="predicted"/>
<dbReference type="AlphaFoldDB" id="A0A917WD67"/>
<protein>
    <submittedName>
        <fullName evidence="1">Uncharacterized protein</fullName>
    </submittedName>
</protein>
<dbReference type="EMBL" id="BMLF01000001">
    <property type="protein sequence ID" value="GGL91806.1"/>
    <property type="molecule type" value="Genomic_DNA"/>
</dbReference>
<gene>
    <name evidence="1" type="ORF">GCM10011534_12400</name>
</gene>
<dbReference type="Proteomes" id="UP000649829">
    <property type="component" value="Unassembled WGS sequence"/>
</dbReference>
<evidence type="ECO:0000313" key="1">
    <source>
        <dbReference type="EMBL" id="GGL91806.1"/>
    </source>
</evidence>
<dbReference type="RefSeq" id="WP_028286095.1">
    <property type="nucleotide sequence ID" value="NZ_BMLF01000001.1"/>
</dbReference>
<sequence length="109" mass="11610">MTRAETLFLACCDVLAHHRGSAADPIIRAHVEALAEVLPEISDPGPGPEIAGTTLRSIAERMVSGGPLCLPEVQHFLRMLLEDDAIGRARAAYEAWGAEIVSEEPIPAA</sequence>
<accession>A0A917WD67</accession>
<evidence type="ECO:0000313" key="2">
    <source>
        <dbReference type="Proteomes" id="UP000649829"/>
    </source>
</evidence>
<reference evidence="1" key="2">
    <citation type="submission" date="2020-09" db="EMBL/GenBank/DDBJ databases">
        <authorList>
            <person name="Sun Q."/>
            <person name="Zhou Y."/>
        </authorList>
    </citation>
    <scope>NUCLEOTIDE SEQUENCE</scope>
    <source>
        <strain evidence="1">CGMCC 1.6293</strain>
    </source>
</reference>
<name>A0A917WD67_9RHOB</name>
<organism evidence="1 2">
    <name type="scientific">Pseudooceanicola nanhaiensis</name>
    <dbReference type="NCBI Taxonomy" id="375761"/>
    <lineage>
        <taxon>Bacteria</taxon>
        <taxon>Pseudomonadati</taxon>
        <taxon>Pseudomonadota</taxon>
        <taxon>Alphaproteobacteria</taxon>
        <taxon>Rhodobacterales</taxon>
        <taxon>Paracoccaceae</taxon>
        <taxon>Pseudooceanicola</taxon>
    </lineage>
</organism>
<comment type="caution">
    <text evidence="1">The sequence shown here is derived from an EMBL/GenBank/DDBJ whole genome shotgun (WGS) entry which is preliminary data.</text>
</comment>
<reference evidence="1" key="1">
    <citation type="journal article" date="2014" name="Int. J. Syst. Evol. Microbiol.">
        <title>Complete genome sequence of Corynebacterium casei LMG S-19264T (=DSM 44701T), isolated from a smear-ripened cheese.</title>
        <authorList>
            <consortium name="US DOE Joint Genome Institute (JGI-PGF)"/>
            <person name="Walter F."/>
            <person name="Albersmeier A."/>
            <person name="Kalinowski J."/>
            <person name="Ruckert C."/>
        </authorList>
    </citation>
    <scope>NUCLEOTIDE SEQUENCE</scope>
    <source>
        <strain evidence="1">CGMCC 1.6293</strain>
    </source>
</reference>